<dbReference type="EMBL" id="CM001882">
    <property type="protein sequence ID" value="EOY03445.1"/>
    <property type="molecule type" value="Genomic_DNA"/>
</dbReference>
<feature type="compositionally biased region" description="Basic and acidic residues" evidence="1">
    <location>
        <begin position="150"/>
        <end position="174"/>
    </location>
</feature>
<evidence type="ECO:0000313" key="2">
    <source>
        <dbReference type="EMBL" id="EOY03445.1"/>
    </source>
</evidence>
<gene>
    <name evidence="2" type="ORF">TCM_018517</name>
</gene>
<organism evidence="2 3">
    <name type="scientific">Theobroma cacao</name>
    <name type="common">Cacao</name>
    <name type="synonym">Cocoa</name>
    <dbReference type="NCBI Taxonomy" id="3641"/>
    <lineage>
        <taxon>Eukaryota</taxon>
        <taxon>Viridiplantae</taxon>
        <taxon>Streptophyta</taxon>
        <taxon>Embryophyta</taxon>
        <taxon>Tracheophyta</taxon>
        <taxon>Spermatophyta</taxon>
        <taxon>Magnoliopsida</taxon>
        <taxon>eudicotyledons</taxon>
        <taxon>Gunneridae</taxon>
        <taxon>Pentapetalae</taxon>
        <taxon>rosids</taxon>
        <taxon>malvids</taxon>
        <taxon>Malvales</taxon>
        <taxon>Malvaceae</taxon>
        <taxon>Byttnerioideae</taxon>
        <taxon>Theobroma</taxon>
    </lineage>
</organism>
<evidence type="ECO:0000256" key="1">
    <source>
        <dbReference type="SAM" id="MobiDB-lite"/>
    </source>
</evidence>
<feature type="region of interest" description="Disordered" evidence="1">
    <location>
        <begin position="127"/>
        <end position="193"/>
    </location>
</feature>
<sequence>MEAIPTLGKIVALSAPKDNVYPCMCKWQCNQKPKDFYKAVEMLESYQEKCTTTAGVDELSGLELIEEGDDHVGHTTIAPQPPKGPTQTHNANNPSLDHATTAPQPPRGLPQMHNANNQSLREWMIAPQPPIDPAQPHNDNEPPCGPSSHDANKDHDDADDGQHDEPSVHIHDDVVGADGDPIPEANPNDAVAGDMTLQSNDAEVDPVPKADLIIDASTEGEGDFHSVMAEGKHLPQADALVEAAAGGDHFP</sequence>
<protein>
    <submittedName>
        <fullName evidence="2">Uncharacterized protein</fullName>
    </submittedName>
</protein>
<dbReference type="InParanoid" id="A0A061EEL9"/>
<proteinExistence type="predicted"/>
<reference evidence="2 3" key="1">
    <citation type="journal article" date="2013" name="Genome Biol.">
        <title>The genome sequence of the most widely cultivated cacao type and its use to identify candidate genes regulating pod color.</title>
        <authorList>
            <person name="Motamayor J.C."/>
            <person name="Mockaitis K."/>
            <person name="Schmutz J."/>
            <person name="Haiminen N."/>
            <person name="Iii D.L."/>
            <person name="Cornejo O."/>
            <person name="Findley S.D."/>
            <person name="Zheng P."/>
            <person name="Utro F."/>
            <person name="Royaert S."/>
            <person name="Saski C."/>
            <person name="Jenkins J."/>
            <person name="Podicheti R."/>
            <person name="Zhao M."/>
            <person name="Scheffler B.E."/>
            <person name="Stack J.C."/>
            <person name="Feltus F.A."/>
            <person name="Mustiga G.M."/>
            <person name="Amores F."/>
            <person name="Phillips W."/>
            <person name="Marelli J.P."/>
            <person name="May G.D."/>
            <person name="Shapiro H."/>
            <person name="Ma J."/>
            <person name="Bustamante C.D."/>
            <person name="Schnell R.J."/>
            <person name="Main D."/>
            <person name="Gilbert D."/>
            <person name="Parida L."/>
            <person name="Kuhn D.N."/>
        </authorList>
    </citation>
    <scope>NUCLEOTIDE SEQUENCE [LARGE SCALE GENOMIC DNA]</scope>
    <source>
        <strain evidence="3">cv. Matina 1-6</strain>
    </source>
</reference>
<dbReference type="AlphaFoldDB" id="A0A061EEL9"/>
<dbReference type="HOGENOM" id="CLU_1108673_0_0_1"/>
<evidence type="ECO:0000313" key="3">
    <source>
        <dbReference type="Proteomes" id="UP000026915"/>
    </source>
</evidence>
<accession>A0A061EEL9</accession>
<name>A0A061EEL9_THECC</name>
<dbReference type="Proteomes" id="UP000026915">
    <property type="component" value="Chromosome 4"/>
</dbReference>
<feature type="compositionally biased region" description="Polar residues" evidence="1">
    <location>
        <begin position="85"/>
        <end position="95"/>
    </location>
</feature>
<feature type="region of interest" description="Disordered" evidence="1">
    <location>
        <begin position="72"/>
        <end position="114"/>
    </location>
</feature>
<keyword evidence="3" id="KW-1185">Reference proteome</keyword>
<dbReference type="Gramene" id="EOY03445">
    <property type="protein sequence ID" value="EOY03445"/>
    <property type="gene ID" value="TCM_018517"/>
</dbReference>